<dbReference type="AlphaFoldDB" id="A0A833C9P5"/>
<keyword evidence="4" id="KW-0812">Transmembrane</keyword>
<evidence type="ECO:0000256" key="3">
    <source>
        <dbReference type="ARBA" id="ARBA00022452"/>
    </source>
</evidence>
<dbReference type="Pfam" id="PF03895">
    <property type="entry name" value="YadA_anchor"/>
    <property type="match status" value="1"/>
</dbReference>
<sequence>MAVKDVNGQKVYDLKLSNEVVIGTPGKDGKDGTPGSIGLVGPQGPAGEDGQPGKNAYGEISVKNGADGSVRIGGTTGEDGNVTGERSIKKDSVINFVNGSKIQISQSGNDITVGLDPAFVKEVNDNTTNISNLTTRVSKVEGDVTNVKQDITKINNDITNINKDITNINTKIENIEGKAGVANVVGDIETGVKVEKVDANDATKGVKFSLDEKITVGGITIDGKKSGEGETASRTITGLTNTKWYADNVVEDRAATEGQLKDFASTIAGSVGATTINGDDNINAVKVEGKNEYNLSLSDDLKVGNSISVDNMTYISKDGINANDKEIKNVKAVELSADGSSAATTGQVYMVREELSTAIGGVATAVQNNAHQISKLDSKVNKSDAGAAALAALHPLDYDPDNKWNFTAGMGTYHGSNAVALGAFYRPNENTLFSIGGSMGNGENMMNMGVSLKFGNSNPYAGMSKGRLIEYVEKQTSEIDDLKAQNESQNERIQKLEELVQSLMSAR</sequence>
<evidence type="ECO:0000256" key="4">
    <source>
        <dbReference type="ARBA" id="ARBA00022692"/>
    </source>
</evidence>
<accession>A0A833C9P5</accession>
<evidence type="ECO:0000259" key="9">
    <source>
        <dbReference type="Pfam" id="PF03895"/>
    </source>
</evidence>
<evidence type="ECO:0000256" key="5">
    <source>
        <dbReference type="ARBA" id="ARBA00022729"/>
    </source>
</evidence>
<comment type="subcellular location">
    <subcellularLocation>
        <location evidence="2">Cell outer membrane</location>
    </subcellularLocation>
    <subcellularLocation>
        <location evidence="1">Cell surface</location>
    </subcellularLocation>
</comment>
<feature type="domain" description="Trimeric autotransporter adhesin YadA-like C-terminal membrane anchor" evidence="9">
    <location>
        <begin position="397"/>
        <end position="454"/>
    </location>
</feature>
<protein>
    <recommendedName>
        <fullName evidence="9">Trimeric autotransporter adhesin YadA-like C-terminal membrane anchor domain-containing protein</fullName>
    </recommendedName>
</protein>
<keyword evidence="5" id="KW-0732">Signal</keyword>
<name>A0A833C9P5_9FIRM</name>
<gene>
    <name evidence="10" type="ORF">F8R14_09165</name>
</gene>
<keyword evidence="3" id="KW-1134">Transmembrane beta strand</keyword>
<comment type="caution">
    <text evidence="10">The sequence shown here is derived from an EMBL/GenBank/DDBJ whole genome shotgun (WGS) entry which is preliminary data.</text>
</comment>
<dbReference type="GO" id="GO:0009279">
    <property type="term" value="C:cell outer membrane"/>
    <property type="evidence" value="ECO:0007669"/>
    <property type="project" value="UniProtKB-SubCell"/>
</dbReference>
<evidence type="ECO:0000256" key="7">
    <source>
        <dbReference type="ARBA" id="ARBA00023237"/>
    </source>
</evidence>
<dbReference type="EMBL" id="WBKH01000010">
    <property type="protein sequence ID" value="KAB1477240.1"/>
    <property type="molecule type" value="Genomic_DNA"/>
</dbReference>
<keyword evidence="8" id="KW-0175">Coiled coil</keyword>
<dbReference type="GO" id="GO:0009986">
    <property type="term" value="C:cell surface"/>
    <property type="evidence" value="ECO:0007669"/>
    <property type="project" value="UniProtKB-SubCell"/>
</dbReference>
<evidence type="ECO:0000256" key="6">
    <source>
        <dbReference type="ARBA" id="ARBA00023136"/>
    </source>
</evidence>
<dbReference type="InterPro" id="IPR045584">
    <property type="entry name" value="Pilin-like"/>
</dbReference>
<feature type="coiled-coil region" evidence="8">
    <location>
        <begin position="472"/>
        <end position="506"/>
    </location>
</feature>
<evidence type="ECO:0000313" key="10">
    <source>
        <dbReference type="EMBL" id="KAB1477240.1"/>
    </source>
</evidence>
<proteinExistence type="predicted"/>
<keyword evidence="7" id="KW-0998">Cell outer membrane</keyword>
<dbReference type="InterPro" id="IPR005594">
    <property type="entry name" value="YadA_C"/>
</dbReference>
<dbReference type="SUPFAM" id="SSF54523">
    <property type="entry name" value="Pili subunits"/>
    <property type="match status" value="1"/>
</dbReference>
<organism evidence="10 11">
    <name type="scientific">Veillonella seminalis</name>
    <dbReference type="NCBI Taxonomy" id="1502943"/>
    <lineage>
        <taxon>Bacteria</taxon>
        <taxon>Bacillati</taxon>
        <taxon>Bacillota</taxon>
        <taxon>Negativicutes</taxon>
        <taxon>Veillonellales</taxon>
        <taxon>Veillonellaceae</taxon>
        <taxon>Veillonella</taxon>
    </lineage>
</organism>
<evidence type="ECO:0000256" key="1">
    <source>
        <dbReference type="ARBA" id="ARBA00004241"/>
    </source>
</evidence>
<keyword evidence="6" id="KW-0472">Membrane</keyword>
<dbReference type="Proteomes" id="UP000434554">
    <property type="component" value="Unassembled WGS sequence"/>
</dbReference>
<evidence type="ECO:0000256" key="2">
    <source>
        <dbReference type="ARBA" id="ARBA00004442"/>
    </source>
</evidence>
<dbReference type="Gene3D" id="3.30.1300.30">
    <property type="entry name" value="GSPII I/J protein-like"/>
    <property type="match status" value="1"/>
</dbReference>
<evidence type="ECO:0000256" key="8">
    <source>
        <dbReference type="SAM" id="Coils"/>
    </source>
</evidence>
<evidence type="ECO:0000313" key="11">
    <source>
        <dbReference type="Proteomes" id="UP000434554"/>
    </source>
</evidence>
<dbReference type="Gene3D" id="1.20.5.340">
    <property type="match status" value="1"/>
</dbReference>
<reference evidence="10 11" key="1">
    <citation type="submission" date="2019-09" db="EMBL/GenBank/DDBJ databases">
        <title>Draft genome sequence of 3 type strains from the CCUG.</title>
        <authorList>
            <person name="Pineiro-Iglesias B."/>
            <person name="Tunovic T."/>
            <person name="Unosson C."/>
            <person name="Inganas E."/>
            <person name="Ohlen M."/>
            <person name="Cardew S."/>
            <person name="Jensie-Markopoulos S."/>
            <person name="Salva-Serra F."/>
            <person name="Jaen-Luchoro D."/>
            <person name="Karlsson R."/>
            <person name="Svensson-Stadler L."/>
            <person name="Chun J."/>
            <person name="Moore E."/>
        </authorList>
    </citation>
    <scope>NUCLEOTIDE SEQUENCE [LARGE SCALE GENOMIC DNA]</scope>
    <source>
        <strain evidence="10 11">CCUG 65427</strain>
    </source>
</reference>